<reference evidence="2" key="2">
    <citation type="journal article" date="2015" name="Data Brief">
        <title>Shoot transcriptome of the giant reed, Arundo donax.</title>
        <authorList>
            <person name="Barrero R.A."/>
            <person name="Guerrero F.D."/>
            <person name="Moolhuijzen P."/>
            <person name="Goolsby J.A."/>
            <person name="Tidwell J."/>
            <person name="Bellgard S.E."/>
            <person name="Bellgard M.I."/>
        </authorList>
    </citation>
    <scope>NUCLEOTIDE SEQUENCE</scope>
    <source>
        <tissue evidence="2">Shoot tissue taken approximately 20 cm above the soil surface</tissue>
    </source>
</reference>
<reference evidence="2" key="1">
    <citation type="submission" date="2014-09" db="EMBL/GenBank/DDBJ databases">
        <authorList>
            <person name="Magalhaes I.L.F."/>
            <person name="Oliveira U."/>
            <person name="Santos F.R."/>
            <person name="Vidigal T.H.D.A."/>
            <person name="Brescovit A.D."/>
            <person name="Santos A.J."/>
        </authorList>
    </citation>
    <scope>NUCLEOTIDE SEQUENCE</scope>
    <source>
        <tissue evidence="2">Shoot tissue taken approximately 20 cm above the soil surface</tissue>
    </source>
</reference>
<proteinExistence type="predicted"/>
<keyword evidence="1" id="KW-0472">Membrane</keyword>
<accession>A0A0A9ER53</accession>
<sequence>MFQTVASLQCVVMCMASILICLIYSSSMGFPPKKILTYSMGTSWTEDRFLLKSYLPSLHSSACIQKLCTLQEETMKARA</sequence>
<evidence type="ECO:0000256" key="1">
    <source>
        <dbReference type="SAM" id="Phobius"/>
    </source>
</evidence>
<protein>
    <submittedName>
        <fullName evidence="2">Serine/threonine-protein phosphatase 5</fullName>
    </submittedName>
</protein>
<organism evidence="2">
    <name type="scientific">Arundo donax</name>
    <name type="common">Giant reed</name>
    <name type="synonym">Donax arundinaceus</name>
    <dbReference type="NCBI Taxonomy" id="35708"/>
    <lineage>
        <taxon>Eukaryota</taxon>
        <taxon>Viridiplantae</taxon>
        <taxon>Streptophyta</taxon>
        <taxon>Embryophyta</taxon>
        <taxon>Tracheophyta</taxon>
        <taxon>Spermatophyta</taxon>
        <taxon>Magnoliopsida</taxon>
        <taxon>Liliopsida</taxon>
        <taxon>Poales</taxon>
        <taxon>Poaceae</taxon>
        <taxon>PACMAD clade</taxon>
        <taxon>Arundinoideae</taxon>
        <taxon>Arundineae</taxon>
        <taxon>Arundo</taxon>
    </lineage>
</organism>
<dbReference type="AlphaFoldDB" id="A0A0A9ER53"/>
<dbReference type="EMBL" id="GBRH01194686">
    <property type="protein sequence ID" value="JAE03210.1"/>
    <property type="molecule type" value="Transcribed_RNA"/>
</dbReference>
<evidence type="ECO:0000313" key="2">
    <source>
        <dbReference type="EMBL" id="JAE03210.1"/>
    </source>
</evidence>
<keyword evidence="1" id="KW-1133">Transmembrane helix</keyword>
<feature type="transmembrane region" description="Helical" evidence="1">
    <location>
        <begin position="6"/>
        <end position="25"/>
    </location>
</feature>
<keyword evidence="1" id="KW-0812">Transmembrane</keyword>
<name>A0A0A9ER53_ARUDO</name>